<dbReference type="GO" id="GO:0033194">
    <property type="term" value="P:response to hydroperoxide"/>
    <property type="evidence" value="ECO:0007669"/>
    <property type="project" value="TreeGrafter"/>
</dbReference>
<dbReference type="AlphaFoldDB" id="A0A9E7D4V1"/>
<evidence type="ECO:0000313" key="1">
    <source>
        <dbReference type="EMBL" id="UQF77623.1"/>
    </source>
</evidence>
<gene>
    <name evidence="1" type="primary">yaaA</name>
    <name evidence="1" type="ORF">M3I19_04825</name>
</gene>
<sequence>MIILLPPSSGKTAPTSGPSLDLSSLLFGSELITCREELIKDLQQVCSDADAAQVLKIGPNTVGDIADNLDVYEAPTTTALNLYTGVLFEAAKFNQTLENVTIENTQKTATLPADILNSEIMIFSGLWGVVRPHDLLPNYRLSASIKLPTVGNVATYWKKQLNPLLNAALKDQIVVDCRSGEYRKMWTPSAKHPSELLQVVVQREDPGTGKRSVVSHNAKHMRGVLAGALFEQRVNGKLSKEVSVSQIVEIASNLPGVIDVDVSTANASGESALTLVTGR</sequence>
<proteinExistence type="predicted"/>
<evidence type="ECO:0000313" key="2">
    <source>
        <dbReference type="Proteomes" id="UP000831562"/>
    </source>
</evidence>
<reference evidence="1" key="1">
    <citation type="submission" date="2022-05" db="EMBL/GenBank/DDBJ databases">
        <title>Using nanopore sequencing to obtain complete genomes from saliva samples.</title>
        <authorList>
            <person name="Baker J.L."/>
        </authorList>
    </citation>
    <scope>NUCLEOTIDE SEQUENCE</scope>
    <source>
        <strain evidence="1">JCVI-JB-Lp32</strain>
    </source>
</reference>
<accession>A0A9E7D4V1</accession>
<dbReference type="PANTHER" id="PTHR30283">
    <property type="entry name" value="PEROXIDE STRESS RESPONSE PROTEIN YAAA"/>
    <property type="match status" value="1"/>
</dbReference>
<name>A0A9E7D4V1_9ACTN</name>
<dbReference type="Pfam" id="PF03883">
    <property type="entry name" value="H2O2_YaaD"/>
    <property type="match status" value="1"/>
</dbReference>
<dbReference type="EMBL" id="CP097092">
    <property type="protein sequence ID" value="UQF77623.1"/>
    <property type="molecule type" value="Genomic_DNA"/>
</dbReference>
<dbReference type="GO" id="GO:0005829">
    <property type="term" value="C:cytosol"/>
    <property type="evidence" value="ECO:0007669"/>
    <property type="project" value="TreeGrafter"/>
</dbReference>
<organism evidence="1 2">
    <name type="scientific">Lancefieldella parvula</name>
    <dbReference type="NCBI Taxonomy" id="1382"/>
    <lineage>
        <taxon>Bacteria</taxon>
        <taxon>Bacillati</taxon>
        <taxon>Actinomycetota</taxon>
        <taxon>Coriobacteriia</taxon>
        <taxon>Coriobacteriales</taxon>
        <taxon>Atopobiaceae</taxon>
        <taxon>Lancefieldella</taxon>
    </lineage>
</organism>
<dbReference type="Proteomes" id="UP000831562">
    <property type="component" value="Chromosome"/>
</dbReference>
<dbReference type="PANTHER" id="PTHR30283:SF4">
    <property type="entry name" value="PEROXIDE STRESS RESISTANCE PROTEIN YAAA"/>
    <property type="match status" value="1"/>
</dbReference>
<protein>
    <submittedName>
        <fullName evidence="1">Peroxide stress protein YaaA</fullName>
    </submittedName>
</protein>
<dbReference type="InterPro" id="IPR005583">
    <property type="entry name" value="YaaA"/>
</dbReference>